<reference evidence="2" key="1">
    <citation type="submission" date="2021-06" db="EMBL/GenBank/DDBJ databases">
        <title>Parelaphostrongylus tenuis whole genome reference sequence.</title>
        <authorList>
            <person name="Garwood T.J."/>
            <person name="Larsen P.A."/>
            <person name="Fountain-Jones N.M."/>
            <person name="Garbe J.R."/>
            <person name="Macchietto M.G."/>
            <person name="Kania S.A."/>
            <person name="Gerhold R.W."/>
            <person name="Richards J.E."/>
            <person name="Wolf T.M."/>
        </authorList>
    </citation>
    <scope>NUCLEOTIDE SEQUENCE</scope>
    <source>
        <strain evidence="2">MNPRO001-30</strain>
        <tissue evidence="2">Meninges</tissue>
    </source>
</reference>
<keyword evidence="3" id="KW-1185">Reference proteome</keyword>
<comment type="caution">
    <text evidence="2">The sequence shown here is derived from an EMBL/GenBank/DDBJ whole genome shotgun (WGS) entry which is preliminary data.</text>
</comment>
<accession>A0AAD5N6D0</accession>
<name>A0AAD5N6D0_PARTN</name>
<feature type="compositionally biased region" description="Polar residues" evidence="1">
    <location>
        <begin position="43"/>
        <end position="65"/>
    </location>
</feature>
<evidence type="ECO:0000313" key="2">
    <source>
        <dbReference type="EMBL" id="KAJ1361531.1"/>
    </source>
</evidence>
<gene>
    <name evidence="2" type="ORF">KIN20_020805</name>
</gene>
<feature type="region of interest" description="Disordered" evidence="1">
    <location>
        <begin position="1"/>
        <end position="21"/>
    </location>
</feature>
<dbReference type="EMBL" id="JAHQIW010004221">
    <property type="protein sequence ID" value="KAJ1361531.1"/>
    <property type="molecule type" value="Genomic_DNA"/>
</dbReference>
<dbReference type="AlphaFoldDB" id="A0AAD5N6D0"/>
<feature type="region of interest" description="Disordered" evidence="1">
    <location>
        <begin position="37"/>
        <end position="65"/>
    </location>
</feature>
<dbReference type="Proteomes" id="UP001196413">
    <property type="component" value="Unassembled WGS sequence"/>
</dbReference>
<protein>
    <submittedName>
        <fullName evidence="2">Uncharacterized protein</fullName>
    </submittedName>
</protein>
<sequence length="65" mass="7653">MELERQRKQAEERERDRIADEERAKRLAELFSYGEDRAREQEATATALTGQLWNQDSKNPTNDNS</sequence>
<organism evidence="2 3">
    <name type="scientific">Parelaphostrongylus tenuis</name>
    <name type="common">Meningeal worm</name>
    <dbReference type="NCBI Taxonomy" id="148309"/>
    <lineage>
        <taxon>Eukaryota</taxon>
        <taxon>Metazoa</taxon>
        <taxon>Ecdysozoa</taxon>
        <taxon>Nematoda</taxon>
        <taxon>Chromadorea</taxon>
        <taxon>Rhabditida</taxon>
        <taxon>Rhabditina</taxon>
        <taxon>Rhabditomorpha</taxon>
        <taxon>Strongyloidea</taxon>
        <taxon>Metastrongylidae</taxon>
        <taxon>Parelaphostrongylus</taxon>
    </lineage>
</organism>
<evidence type="ECO:0000313" key="3">
    <source>
        <dbReference type="Proteomes" id="UP001196413"/>
    </source>
</evidence>
<evidence type="ECO:0000256" key="1">
    <source>
        <dbReference type="SAM" id="MobiDB-lite"/>
    </source>
</evidence>
<proteinExistence type="predicted"/>